<name>A0A1Q8QYB6_9FIRM</name>
<dbReference type="InterPro" id="IPR014717">
    <property type="entry name" value="Transl_elong_EF1B/ribsomal_bS6"/>
</dbReference>
<gene>
    <name evidence="3" type="ORF">DSOL_1836</name>
</gene>
<dbReference type="EMBL" id="MLBF01000010">
    <property type="protein sequence ID" value="OLN32230.1"/>
    <property type="molecule type" value="Genomic_DNA"/>
</dbReference>
<keyword evidence="2" id="KW-1133">Transmembrane helix</keyword>
<proteinExistence type="predicted"/>
<organism evidence="3 4">
    <name type="scientific">Desulfosporosinus metallidurans</name>
    <dbReference type="NCBI Taxonomy" id="1888891"/>
    <lineage>
        <taxon>Bacteria</taxon>
        <taxon>Bacillati</taxon>
        <taxon>Bacillota</taxon>
        <taxon>Clostridia</taxon>
        <taxon>Eubacteriales</taxon>
        <taxon>Desulfitobacteriaceae</taxon>
        <taxon>Desulfosporosinus</taxon>
    </lineage>
</organism>
<protein>
    <submittedName>
        <fullName evidence="3">Type IV pilus biogenesis protein PilO</fullName>
    </submittedName>
</protein>
<keyword evidence="2" id="KW-0812">Transmembrane</keyword>
<evidence type="ECO:0000313" key="4">
    <source>
        <dbReference type="Proteomes" id="UP000186102"/>
    </source>
</evidence>
<dbReference type="STRING" id="1888891.DSOL_1836"/>
<feature type="transmembrane region" description="Helical" evidence="2">
    <location>
        <begin position="12"/>
        <end position="32"/>
    </location>
</feature>
<dbReference type="AlphaFoldDB" id="A0A1Q8QYB6"/>
<evidence type="ECO:0000256" key="2">
    <source>
        <dbReference type="SAM" id="Phobius"/>
    </source>
</evidence>
<dbReference type="GO" id="GO:0043683">
    <property type="term" value="P:type IV pilus assembly"/>
    <property type="evidence" value="ECO:0007669"/>
    <property type="project" value="InterPro"/>
</dbReference>
<keyword evidence="2" id="KW-0472">Membrane</keyword>
<reference evidence="3 4" key="1">
    <citation type="submission" date="2016-09" db="EMBL/GenBank/DDBJ databases">
        <title>Complete genome of Desulfosporosinus sp. OL.</title>
        <authorList>
            <person name="Mardanov A."/>
            <person name="Beletsky A."/>
            <person name="Panova A."/>
            <person name="Karnachuk O."/>
            <person name="Ravin N."/>
        </authorList>
    </citation>
    <scope>NUCLEOTIDE SEQUENCE [LARGE SCALE GENOMIC DNA]</scope>
    <source>
        <strain evidence="3 4">OL</strain>
    </source>
</reference>
<accession>A0A1Q8QYB6</accession>
<dbReference type="Gene3D" id="3.30.70.60">
    <property type="match status" value="1"/>
</dbReference>
<dbReference type="GO" id="GO:0043107">
    <property type="term" value="P:type IV pilus-dependent motility"/>
    <property type="evidence" value="ECO:0007669"/>
    <property type="project" value="InterPro"/>
</dbReference>
<keyword evidence="1" id="KW-0175">Coiled coil</keyword>
<dbReference type="RefSeq" id="WP_075364515.1">
    <property type="nucleotide sequence ID" value="NZ_MLBF01000010.1"/>
</dbReference>
<dbReference type="Proteomes" id="UP000186102">
    <property type="component" value="Unassembled WGS sequence"/>
</dbReference>
<evidence type="ECO:0000256" key="1">
    <source>
        <dbReference type="SAM" id="Coils"/>
    </source>
</evidence>
<comment type="caution">
    <text evidence="3">The sequence shown here is derived from an EMBL/GenBank/DDBJ whole genome shotgun (WGS) entry which is preliminary data.</text>
</comment>
<dbReference type="InterPro" id="IPR007445">
    <property type="entry name" value="PilO"/>
</dbReference>
<keyword evidence="4" id="KW-1185">Reference proteome</keyword>
<feature type="coiled-coil region" evidence="1">
    <location>
        <begin position="55"/>
        <end position="82"/>
    </location>
</feature>
<evidence type="ECO:0000313" key="3">
    <source>
        <dbReference type="EMBL" id="OLN32230.1"/>
    </source>
</evidence>
<dbReference type="OrthoDB" id="1797571at2"/>
<sequence>MKELKKEKLEIIILVLFVMLGLGYAYVAFLFLPEWTVIQRATSQLNAQMRNYQELLAYQKNQSALQQDIKTLETKVQQLKAQVPNRLDKPQLMVDLYTLAKQHSVSPQSITFEPIQTKGSYQTIGMNVNYIGKTADVLALIHDMQYGGGQRLTLQSLNLTVSQGNMRAFVKLTAYASVGASDSTQKPAYMNSPIGVDTPAKMFQP</sequence>
<dbReference type="Pfam" id="PF04350">
    <property type="entry name" value="PilO"/>
    <property type="match status" value="1"/>
</dbReference>